<keyword evidence="1" id="KW-0520">NAD</keyword>
<evidence type="ECO:0000313" key="3">
    <source>
        <dbReference type="EMBL" id="WOH14963.1"/>
    </source>
</evidence>
<dbReference type="GO" id="GO:0007165">
    <property type="term" value="P:signal transduction"/>
    <property type="evidence" value="ECO:0007669"/>
    <property type="project" value="InterPro"/>
</dbReference>
<evidence type="ECO:0000313" key="4">
    <source>
        <dbReference type="Proteomes" id="UP000077755"/>
    </source>
</evidence>
<dbReference type="PANTHER" id="PTHR32009">
    <property type="entry name" value="TMV RESISTANCE PROTEIN N-LIKE"/>
    <property type="match status" value="1"/>
</dbReference>
<reference evidence="3" key="2">
    <citation type="submission" date="2022-03" db="EMBL/GenBank/DDBJ databases">
        <title>Draft title - Genomic analysis of global carrot germplasm unveils the trajectory of domestication and the origin of high carotenoid orange carrot.</title>
        <authorList>
            <person name="Iorizzo M."/>
            <person name="Ellison S."/>
            <person name="Senalik D."/>
            <person name="Macko-Podgorni A."/>
            <person name="Grzebelus D."/>
            <person name="Bostan H."/>
            <person name="Rolling W."/>
            <person name="Curaba J."/>
            <person name="Simon P."/>
        </authorList>
    </citation>
    <scope>NUCLEOTIDE SEQUENCE</scope>
    <source>
        <tissue evidence="3">Leaf</tissue>
    </source>
</reference>
<dbReference type="Pfam" id="PF01582">
    <property type="entry name" value="TIR"/>
    <property type="match status" value="1"/>
</dbReference>
<dbReference type="SMART" id="SM00255">
    <property type="entry name" value="TIR"/>
    <property type="match status" value="1"/>
</dbReference>
<accession>A0AAF1BED5</accession>
<protein>
    <recommendedName>
        <fullName evidence="2">TIR domain-containing protein</fullName>
    </recommendedName>
</protein>
<dbReference type="Gene3D" id="3.40.50.10140">
    <property type="entry name" value="Toll/interleukin-1 receptor homology (TIR) domain"/>
    <property type="match status" value="1"/>
</dbReference>
<dbReference type="EMBL" id="CP093351">
    <property type="protein sequence ID" value="WOH14963.1"/>
    <property type="molecule type" value="Genomic_DNA"/>
</dbReference>
<reference evidence="3" key="1">
    <citation type="journal article" date="2016" name="Nat. Genet.">
        <title>A high-quality carrot genome assembly provides new insights into carotenoid accumulation and asterid genome evolution.</title>
        <authorList>
            <person name="Iorizzo M."/>
            <person name="Ellison S."/>
            <person name="Senalik D."/>
            <person name="Zeng P."/>
            <person name="Satapoomin P."/>
            <person name="Huang J."/>
            <person name="Bowman M."/>
            <person name="Iovene M."/>
            <person name="Sanseverino W."/>
            <person name="Cavagnaro P."/>
            <person name="Yildiz M."/>
            <person name="Macko-Podgorni A."/>
            <person name="Moranska E."/>
            <person name="Grzebelus E."/>
            <person name="Grzebelus D."/>
            <person name="Ashrafi H."/>
            <person name="Zheng Z."/>
            <person name="Cheng S."/>
            <person name="Spooner D."/>
            <person name="Van Deynze A."/>
            <person name="Simon P."/>
        </authorList>
    </citation>
    <scope>NUCLEOTIDE SEQUENCE</scope>
    <source>
        <tissue evidence="3">Leaf</tissue>
    </source>
</reference>
<dbReference type="FunFam" id="3.40.50.10140:FF:000007">
    <property type="entry name" value="Disease resistance protein (TIR-NBS-LRR class)"/>
    <property type="match status" value="1"/>
</dbReference>
<dbReference type="Proteomes" id="UP000077755">
    <property type="component" value="Chromosome 9"/>
</dbReference>
<keyword evidence="4" id="KW-1185">Reference proteome</keyword>
<dbReference type="InterPro" id="IPR035897">
    <property type="entry name" value="Toll_tir_struct_dom_sf"/>
</dbReference>
<name>A0AAF1BED5_DAUCS</name>
<evidence type="ECO:0000259" key="2">
    <source>
        <dbReference type="PROSITE" id="PS50104"/>
    </source>
</evidence>
<dbReference type="PROSITE" id="PS50104">
    <property type="entry name" value="TIR"/>
    <property type="match status" value="1"/>
</dbReference>
<dbReference type="InterPro" id="IPR000157">
    <property type="entry name" value="TIR_dom"/>
</dbReference>
<gene>
    <name evidence="3" type="ORF">DCAR_0934493</name>
</gene>
<dbReference type="SUPFAM" id="SSF52200">
    <property type="entry name" value="Toll/Interleukin receptor TIR domain"/>
    <property type="match status" value="1"/>
</dbReference>
<dbReference type="PANTHER" id="PTHR32009:SF78">
    <property type="entry name" value="RESISTANCE GENE ANALOG NBS6"/>
    <property type="match status" value="1"/>
</dbReference>
<proteinExistence type="predicted"/>
<feature type="domain" description="TIR" evidence="2">
    <location>
        <begin position="14"/>
        <end position="175"/>
    </location>
</feature>
<evidence type="ECO:0000256" key="1">
    <source>
        <dbReference type="ARBA" id="ARBA00023027"/>
    </source>
</evidence>
<sequence>MLKLNSTHSSSENFKYDVFLSFRGVDTRKTFTDHLYTALLNEGLVTFRDDEEMERGEEITYEFENAIQQSKSWVIVFSTNYACSRWCLEELALIMERRNNSKRLLLPVFYHVDPSDIRKQSGCISEALHMHEEKFKREVNDARRKDLMDKIKRWRTALTQVANLTGLTLANETNG</sequence>
<dbReference type="AlphaFoldDB" id="A0AAF1BED5"/>
<organism evidence="3 4">
    <name type="scientific">Daucus carota subsp. sativus</name>
    <name type="common">Carrot</name>
    <dbReference type="NCBI Taxonomy" id="79200"/>
    <lineage>
        <taxon>Eukaryota</taxon>
        <taxon>Viridiplantae</taxon>
        <taxon>Streptophyta</taxon>
        <taxon>Embryophyta</taxon>
        <taxon>Tracheophyta</taxon>
        <taxon>Spermatophyta</taxon>
        <taxon>Magnoliopsida</taxon>
        <taxon>eudicotyledons</taxon>
        <taxon>Gunneridae</taxon>
        <taxon>Pentapetalae</taxon>
        <taxon>asterids</taxon>
        <taxon>campanulids</taxon>
        <taxon>Apiales</taxon>
        <taxon>Apiaceae</taxon>
        <taxon>Apioideae</taxon>
        <taxon>Scandiceae</taxon>
        <taxon>Daucinae</taxon>
        <taxon>Daucus</taxon>
        <taxon>Daucus sect. Daucus</taxon>
    </lineage>
</organism>